<dbReference type="Proteomes" id="UP001157161">
    <property type="component" value="Unassembled WGS sequence"/>
</dbReference>
<reference evidence="3" key="1">
    <citation type="journal article" date="2014" name="Int. J. Syst. Evol. Microbiol.">
        <title>Complete genome sequence of Corynebacterium casei LMG S-19264T (=DSM 44701T), isolated from a smear-ripened cheese.</title>
        <authorList>
            <consortium name="US DOE Joint Genome Institute (JGI-PGF)"/>
            <person name="Walter F."/>
            <person name="Albersmeier A."/>
            <person name="Kalinowski J."/>
            <person name="Ruckert C."/>
        </authorList>
    </citation>
    <scope>NUCLEOTIDE SEQUENCE</scope>
    <source>
        <strain evidence="3">NBRC 112290</strain>
    </source>
</reference>
<proteinExistence type="predicted"/>
<keyword evidence="4" id="KW-1185">Reference proteome</keyword>
<evidence type="ECO:0000313" key="3">
    <source>
        <dbReference type="EMBL" id="GMA32937.1"/>
    </source>
</evidence>
<feature type="transmembrane region" description="Helical" evidence="2">
    <location>
        <begin position="40"/>
        <end position="62"/>
    </location>
</feature>
<sequence>MTPPRRPHPLQNQPGERDLPVRPSWRALGRARRAVGLPPAAPALNAVVLCGVLVVVTGAMFWNSQVGPGGTENGVAQAWRDAPPAMLAIWAGIVGFALALLATALVVASRQRRSSCARSAPTTTSEGWARPTTSCGGSCGSPRRGCTGSAGGR</sequence>
<evidence type="ECO:0000256" key="1">
    <source>
        <dbReference type="SAM" id="MobiDB-lite"/>
    </source>
</evidence>
<evidence type="ECO:0000256" key="2">
    <source>
        <dbReference type="SAM" id="Phobius"/>
    </source>
</evidence>
<protein>
    <submittedName>
        <fullName evidence="3">Uncharacterized protein</fullName>
    </submittedName>
</protein>
<name>A0AA38CWB6_9MICO</name>
<comment type="caution">
    <text evidence="3">The sequence shown here is derived from an EMBL/GenBank/DDBJ whole genome shotgun (WGS) entry which is preliminary data.</text>
</comment>
<gene>
    <name evidence="3" type="ORF">GCM10025875_29290</name>
</gene>
<feature type="region of interest" description="Disordered" evidence="1">
    <location>
        <begin position="116"/>
        <end position="153"/>
    </location>
</feature>
<dbReference type="EMBL" id="BSUM01000001">
    <property type="protein sequence ID" value="GMA32937.1"/>
    <property type="molecule type" value="Genomic_DNA"/>
</dbReference>
<organism evidence="3 4">
    <name type="scientific">Litorihabitans aurantiacus</name>
    <dbReference type="NCBI Taxonomy" id="1930061"/>
    <lineage>
        <taxon>Bacteria</taxon>
        <taxon>Bacillati</taxon>
        <taxon>Actinomycetota</taxon>
        <taxon>Actinomycetes</taxon>
        <taxon>Micrococcales</taxon>
        <taxon>Beutenbergiaceae</taxon>
        <taxon>Litorihabitans</taxon>
    </lineage>
</organism>
<dbReference type="AlphaFoldDB" id="A0AA38CWB6"/>
<feature type="transmembrane region" description="Helical" evidence="2">
    <location>
        <begin position="87"/>
        <end position="108"/>
    </location>
</feature>
<keyword evidence="2" id="KW-0812">Transmembrane</keyword>
<accession>A0AA38CWB6</accession>
<evidence type="ECO:0000313" key="4">
    <source>
        <dbReference type="Proteomes" id="UP001157161"/>
    </source>
</evidence>
<feature type="compositionally biased region" description="Low complexity" evidence="1">
    <location>
        <begin position="130"/>
        <end position="147"/>
    </location>
</feature>
<dbReference type="RefSeq" id="WP_284251636.1">
    <property type="nucleotide sequence ID" value="NZ_BSUM01000001.1"/>
</dbReference>
<keyword evidence="2" id="KW-0472">Membrane</keyword>
<reference evidence="3" key="2">
    <citation type="submission" date="2023-02" db="EMBL/GenBank/DDBJ databases">
        <authorList>
            <person name="Sun Q."/>
            <person name="Mori K."/>
        </authorList>
    </citation>
    <scope>NUCLEOTIDE SEQUENCE</scope>
    <source>
        <strain evidence="3">NBRC 112290</strain>
    </source>
</reference>
<keyword evidence="2" id="KW-1133">Transmembrane helix</keyword>
<feature type="region of interest" description="Disordered" evidence="1">
    <location>
        <begin position="1"/>
        <end position="21"/>
    </location>
</feature>